<keyword evidence="1" id="KW-0805">Transcription regulation</keyword>
<dbReference type="OrthoDB" id="1650670at2"/>
<gene>
    <name evidence="5" type="ORF">SAMN05421730_100925</name>
</gene>
<keyword evidence="2 5" id="KW-0238">DNA-binding</keyword>
<dbReference type="GO" id="GO:0043565">
    <property type="term" value="F:sequence-specific DNA binding"/>
    <property type="evidence" value="ECO:0007669"/>
    <property type="project" value="InterPro"/>
</dbReference>
<dbReference type="PANTHER" id="PTHR43280:SF2">
    <property type="entry name" value="HTH-TYPE TRANSCRIPTIONAL REGULATOR EXSA"/>
    <property type="match status" value="1"/>
</dbReference>
<keyword evidence="3" id="KW-0804">Transcription</keyword>
<dbReference type="Pfam" id="PF12833">
    <property type="entry name" value="HTH_18"/>
    <property type="match status" value="1"/>
</dbReference>
<evidence type="ECO:0000313" key="6">
    <source>
        <dbReference type="Proteomes" id="UP000199315"/>
    </source>
</evidence>
<dbReference type="InterPro" id="IPR020449">
    <property type="entry name" value="Tscrpt_reg_AraC-type_HTH"/>
</dbReference>
<organism evidence="5 6">
    <name type="scientific">Anaerobium acetethylicum</name>
    <dbReference type="NCBI Taxonomy" id="1619234"/>
    <lineage>
        <taxon>Bacteria</taxon>
        <taxon>Bacillati</taxon>
        <taxon>Bacillota</taxon>
        <taxon>Clostridia</taxon>
        <taxon>Lachnospirales</taxon>
        <taxon>Lachnospiraceae</taxon>
        <taxon>Anaerobium</taxon>
    </lineage>
</organism>
<dbReference type="InterPro" id="IPR009057">
    <property type="entry name" value="Homeodomain-like_sf"/>
</dbReference>
<proteinExistence type="predicted"/>
<reference evidence="5 6" key="1">
    <citation type="submission" date="2016-09" db="EMBL/GenBank/DDBJ databases">
        <authorList>
            <person name="Capua I."/>
            <person name="De Benedictis P."/>
            <person name="Joannis T."/>
            <person name="Lombin L.H."/>
            <person name="Cattoli G."/>
        </authorList>
    </citation>
    <scope>NUCLEOTIDE SEQUENCE [LARGE SCALE GENOMIC DNA]</scope>
    <source>
        <strain evidence="5 6">GluBS11</strain>
    </source>
</reference>
<protein>
    <submittedName>
        <fullName evidence="5">AraC-type DNA-binding protein</fullName>
    </submittedName>
</protein>
<dbReference type="SUPFAM" id="SSF46689">
    <property type="entry name" value="Homeodomain-like"/>
    <property type="match status" value="1"/>
</dbReference>
<dbReference type="Proteomes" id="UP000199315">
    <property type="component" value="Unassembled WGS sequence"/>
</dbReference>
<dbReference type="GO" id="GO:0003700">
    <property type="term" value="F:DNA-binding transcription factor activity"/>
    <property type="evidence" value="ECO:0007669"/>
    <property type="project" value="InterPro"/>
</dbReference>
<sequence>MKDKTELLPILKDLHTISGFRISIYDTNLNEIIAYPKELSTFCALLQKDSKVRACCVRNDADAFEIVKKTDEVHIYKCQFGLYEAVAPLYHFGVLTGYLMMGQTIDSKNESRENIYENASPYTEDKLLLKDAIDRIPASTKQKIRSCISIMNICAEYISLSNRLNLSDKDLAHAVRKYINKNFSQKITMDSLASHFFYSKPTIMDTFKKTYHISISRHLLEVRMKHASKLLANTSDSINSISMECGFSDQNYFSKVFFKEYGATPSEYRKRSASS</sequence>
<feature type="domain" description="HTH araC/xylS-type" evidence="4">
    <location>
        <begin position="173"/>
        <end position="271"/>
    </location>
</feature>
<name>A0A1D3TT98_9FIRM</name>
<dbReference type="RefSeq" id="WP_091233060.1">
    <property type="nucleotide sequence ID" value="NZ_FMKA01000009.1"/>
</dbReference>
<dbReference type="Pfam" id="PF10114">
    <property type="entry name" value="PocR"/>
    <property type="match status" value="1"/>
</dbReference>
<evidence type="ECO:0000256" key="3">
    <source>
        <dbReference type="ARBA" id="ARBA00023163"/>
    </source>
</evidence>
<dbReference type="STRING" id="1619234.SAMN05421730_100925"/>
<dbReference type="AlphaFoldDB" id="A0A1D3TT98"/>
<dbReference type="Gene3D" id="1.10.10.60">
    <property type="entry name" value="Homeodomain-like"/>
    <property type="match status" value="2"/>
</dbReference>
<dbReference type="InterPro" id="IPR018771">
    <property type="entry name" value="PocR_dom"/>
</dbReference>
<accession>A0A1D3TT98</accession>
<evidence type="ECO:0000259" key="4">
    <source>
        <dbReference type="PROSITE" id="PS01124"/>
    </source>
</evidence>
<evidence type="ECO:0000313" key="5">
    <source>
        <dbReference type="EMBL" id="SCP97200.1"/>
    </source>
</evidence>
<dbReference type="SMART" id="SM00342">
    <property type="entry name" value="HTH_ARAC"/>
    <property type="match status" value="1"/>
</dbReference>
<dbReference type="PRINTS" id="PR00032">
    <property type="entry name" value="HTHARAC"/>
</dbReference>
<dbReference type="PROSITE" id="PS01124">
    <property type="entry name" value="HTH_ARAC_FAMILY_2"/>
    <property type="match status" value="1"/>
</dbReference>
<dbReference type="EMBL" id="FMKA01000009">
    <property type="protein sequence ID" value="SCP97200.1"/>
    <property type="molecule type" value="Genomic_DNA"/>
</dbReference>
<evidence type="ECO:0000256" key="2">
    <source>
        <dbReference type="ARBA" id="ARBA00023125"/>
    </source>
</evidence>
<dbReference type="InterPro" id="IPR018060">
    <property type="entry name" value="HTH_AraC"/>
</dbReference>
<evidence type="ECO:0000256" key="1">
    <source>
        <dbReference type="ARBA" id="ARBA00023015"/>
    </source>
</evidence>
<dbReference type="PANTHER" id="PTHR43280">
    <property type="entry name" value="ARAC-FAMILY TRANSCRIPTIONAL REGULATOR"/>
    <property type="match status" value="1"/>
</dbReference>
<keyword evidence="6" id="KW-1185">Reference proteome</keyword>